<dbReference type="KEGG" id="pagb:AWM79_13955"/>
<keyword evidence="1" id="KW-0812">Transmembrane</keyword>
<dbReference type="EMBL" id="CP014135">
    <property type="protein sequence ID" value="AMB86347.1"/>
    <property type="molecule type" value="Genomic_DNA"/>
</dbReference>
<protein>
    <submittedName>
        <fullName evidence="2">Uncharacterized protein</fullName>
    </submittedName>
</protein>
<gene>
    <name evidence="2" type="ORF">AWM79_13955</name>
</gene>
<evidence type="ECO:0000256" key="1">
    <source>
        <dbReference type="SAM" id="Phobius"/>
    </source>
</evidence>
<proteinExistence type="predicted"/>
<dbReference type="Proteomes" id="UP000063229">
    <property type="component" value="Chromosome"/>
</dbReference>
<keyword evidence="1" id="KW-0472">Membrane</keyword>
<dbReference type="PROSITE" id="PS51257">
    <property type="entry name" value="PROKAR_LIPOPROTEIN"/>
    <property type="match status" value="1"/>
</dbReference>
<reference evidence="2 3" key="1">
    <citation type="submission" date="2016-01" db="EMBL/GenBank/DDBJ databases">
        <authorList>
            <person name="McClelland M."/>
            <person name="Jain A."/>
            <person name="Saraogi P."/>
            <person name="Mendelson R."/>
            <person name="Westerman R."/>
            <person name="SanMiguel P."/>
            <person name="Csonka L."/>
        </authorList>
    </citation>
    <scope>NUCLEOTIDE SEQUENCE [LARGE SCALE GENOMIC DNA]</scope>
    <source>
        <strain evidence="2 3">NCPPB 2472</strain>
    </source>
</reference>
<organism evidence="2 3">
    <name type="scientific">Pseudomonas agarici</name>
    <dbReference type="NCBI Taxonomy" id="46677"/>
    <lineage>
        <taxon>Bacteria</taxon>
        <taxon>Pseudomonadati</taxon>
        <taxon>Pseudomonadota</taxon>
        <taxon>Gammaproteobacteria</taxon>
        <taxon>Pseudomonadales</taxon>
        <taxon>Pseudomonadaceae</taxon>
        <taxon>Pseudomonas</taxon>
    </lineage>
</organism>
<evidence type="ECO:0000313" key="2">
    <source>
        <dbReference type="EMBL" id="AMB86347.1"/>
    </source>
</evidence>
<keyword evidence="3" id="KW-1185">Reference proteome</keyword>
<feature type="transmembrane region" description="Helical" evidence="1">
    <location>
        <begin position="36"/>
        <end position="61"/>
    </location>
</feature>
<evidence type="ECO:0000313" key="3">
    <source>
        <dbReference type="Proteomes" id="UP000063229"/>
    </source>
</evidence>
<accession>A0A0X1T2M6</accession>
<keyword evidence="1" id="KW-1133">Transmembrane helix</keyword>
<dbReference type="AlphaFoldDB" id="A0A0X1T2M6"/>
<name>A0A0X1T2M6_PSEAA</name>
<sequence length="144" mass="16041">MLPAFSRHALFAAQTLLSALASLSGGCHKPIYVCPISMSFLIVVVEPFFIITHMICQIAYLNPRLFLLPCKLVQKGSSFDIIRRGSGPYTYIFVGQQNNTFMSLCLLHGQTAEGQSDVKGRFIEGCWHGISTSWKFEAEMYPSV</sequence>